<feature type="domain" description="Antirepressor protein ant N-terminal" evidence="1">
    <location>
        <begin position="17"/>
        <end position="117"/>
    </location>
</feature>
<reference evidence="2 3" key="1">
    <citation type="submission" date="2018-03" db="EMBL/GenBank/DDBJ databases">
        <title>Adhaeribacter sp. HMF7605 Genome sequencing and assembly.</title>
        <authorList>
            <person name="Kang H."/>
            <person name="Kang J."/>
            <person name="Cha I."/>
            <person name="Kim H."/>
            <person name="Joh K."/>
        </authorList>
    </citation>
    <scope>NUCLEOTIDE SEQUENCE [LARGE SCALE GENOMIC DNA]</scope>
    <source>
        <strain evidence="2 3">HMF7605</strain>
    </source>
</reference>
<comment type="caution">
    <text evidence="2">The sequence shown here is derived from an EMBL/GenBank/DDBJ whole genome shotgun (WGS) entry which is preliminary data.</text>
</comment>
<dbReference type="PRINTS" id="PR01994">
    <property type="entry name" value="ANTIREPRESSR"/>
</dbReference>
<dbReference type="AlphaFoldDB" id="A0A2T2YMJ2"/>
<sequence length="174" mass="20273">MKTQTTTIATVNNIPILIIENGEKLIPIRPICDALGIDSKSQREKIESDEFLNSVAVLSPSTGADNKIYEMTCIPYKYVFGWLFTINPKNVKPEAQEAVSRYRTQCYEVLFRHFSDQSDFLEQKQKALELQLEKEQEVRSDFRNTQKTLKEATTRLNVIKDTTFEYWLANHRQF</sequence>
<keyword evidence="3" id="KW-1185">Reference proteome</keyword>
<dbReference type="Proteomes" id="UP000240357">
    <property type="component" value="Unassembled WGS sequence"/>
</dbReference>
<gene>
    <name evidence="2" type="ORF">AHMF7605_26150</name>
</gene>
<evidence type="ECO:0000259" key="1">
    <source>
        <dbReference type="Pfam" id="PF10547"/>
    </source>
</evidence>
<proteinExistence type="predicted"/>
<name>A0A2T2YMJ2_9BACT</name>
<dbReference type="Pfam" id="PF10547">
    <property type="entry name" value="P22_AR_N"/>
    <property type="match status" value="1"/>
</dbReference>
<dbReference type="RefSeq" id="WP_106932904.1">
    <property type="nucleotide sequence ID" value="NZ_PYFT01000001.1"/>
</dbReference>
<evidence type="ECO:0000313" key="2">
    <source>
        <dbReference type="EMBL" id="PSR56728.1"/>
    </source>
</evidence>
<dbReference type="EMBL" id="PYFT01000001">
    <property type="protein sequence ID" value="PSR56728.1"/>
    <property type="molecule type" value="Genomic_DNA"/>
</dbReference>
<organism evidence="2 3">
    <name type="scientific">Adhaeribacter arboris</name>
    <dbReference type="NCBI Taxonomy" id="2072846"/>
    <lineage>
        <taxon>Bacteria</taxon>
        <taxon>Pseudomonadati</taxon>
        <taxon>Bacteroidota</taxon>
        <taxon>Cytophagia</taxon>
        <taxon>Cytophagales</taxon>
        <taxon>Hymenobacteraceae</taxon>
        <taxon>Adhaeribacter</taxon>
    </lineage>
</organism>
<protein>
    <submittedName>
        <fullName evidence="2">Chromosome partitioning protein ParA</fullName>
    </submittedName>
</protein>
<dbReference type="OrthoDB" id="1042522at2"/>
<accession>A0A2T2YMJ2</accession>
<dbReference type="InterPro" id="IPR018875">
    <property type="entry name" value="Antirepressor_Ant_N"/>
</dbReference>
<evidence type="ECO:0000313" key="3">
    <source>
        <dbReference type="Proteomes" id="UP000240357"/>
    </source>
</evidence>